<name>J3LBP2_ORYBR</name>
<dbReference type="Proteomes" id="UP000006038">
    <property type="component" value="Unassembled WGS sequence"/>
</dbReference>
<dbReference type="AlphaFoldDB" id="J3LBP2"/>
<feature type="compositionally biased region" description="Basic and acidic residues" evidence="1">
    <location>
        <begin position="11"/>
        <end position="30"/>
    </location>
</feature>
<feature type="compositionally biased region" description="Basic residues" evidence="1">
    <location>
        <begin position="1"/>
        <end position="10"/>
    </location>
</feature>
<organism evidence="2">
    <name type="scientific">Oryza brachyantha</name>
    <name type="common">malo sina</name>
    <dbReference type="NCBI Taxonomy" id="4533"/>
    <lineage>
        <taxon>Eukaryota</taxon>
        <taxon>Viridiplantae</taxon>
        <taxon>Streptophyta</taxon>
        <taxon>Embryophyta</taxon>
        <taxon>Tracheophyta</taxon>
        <taxon>Spermatophyta</taxon>
        <taxon>Magnoliopsida</taxon>
        <taxon>Liliopsida</taxon>
        <taxon>Poales</taxon>
        <taxon>Poaceae</taxon>
        <taxon>BOP clade</taxon>
        <taxon>Oryzoideae</taxon>
        <taxon>Oryzeae</taxon>
        <taxon>Oryzinae</taxon>
        <taxon>Oryza</taxon>
    </lineage>
</organism>
<keyword evidence="3" id="KW-1185">Reference proteome</keyword>
<feature type="region of interest" description="Disordered" evidence="1">
    <location>
        <begin position="1"/>
        <end position="44"/>
    </location>
</feature>
<evidence type="ECO:0000313" key="3">
    <source>
        <dbReference type="Proteomes" id="UP000006038"/>
    </source>
</evidence>
<proteinExistence type="predicted"/>
<accession>J3LBP2</accession>
<protein>
    <submittedName>
        <fullName evidence="2">Uncharacterized protein</fullName>
    </submittedName>
</protein>
<dbReference type="HOGENOM" id="CLU_1912046_0_0_1"/>
<dbReference type="EnsemblPlants" id="OB02G20590.1">
    <property type="protein sequence ID" value="OB02G20590.1"/>
    <property type="gene ID" value="OB02G20590"/>
</dbReference>
<sequence length="133" mass="14781">QESKGKKKSAGRRETKEAKQKQSEADEQRHGIHRQKFSSCSPKAGRFETIQETNHQSSRDLFFLRHFEPPPKVAVFVSWLLFFLSFLSFSPEAGQEIGRDFKIFVARTGKGCDLGEFSCVLAAVGGAGLGFPG</sequence>
<dbReference type="Gramene" id="OB02G20590.1">
    <property type="protein sequence ID" value="OB02G20590.1"/>
    <property type="gene ID" value="OB02G20590"/>
</dbReference>
<evidence type="ECO:0000313" key="2">
    <source>
        <dbReference type="EnsemblPlants" id="OB02G20590.1"/>
    </source>
</evidence>
<evidence type="ECO:0000256" key="1">
    <source>
        <dbReference type="SAM" id="MobiDB-lite"/>
    </source>
</evidence>
<reference evidence="2" key="1">
    <citation type="submission" date="2013-04" db="UniProtKB">
        <authorList>
            <consortium name="EnsemblPlants"/>
        </authorList>
    </citation>
    <scope>IDENTIFICATION</scope>
</reference>